<proteinExistence type="predicted"/>
<evidence type="ECO:0000256" key="1">
    <source>
        <dbReference type="SAM" id="Coils"/>
    </source>
</evidence>
<keyword evidence="1" id="KW-0175">Coiled coil</keyword>
<keyword evidence="2" id="KW-0732">Signal</keyword>
<reference evidence="3 4" key="1">
    <citation type="submission" date="2023-02" db="EMBL/GenBank/DDBJ databases">
        <title>LHISI_Scaffold_Assembly.</title>
        <authorList>
            <person name="Stuart O.P."/>
            <person name="Cleave R."/>
            <person name="Magrath M.J.L."/>
            <person name="Mikheyev A.S."/>
        </authorList>
    </citation>
    <scope>NUCLEOTIDE SEQUENCE [LARGE SCALE GENOMIC DNA]</scope>
    <source>
        <strain evidence="3">Daus_M_001</strain>
        <tissue evidence="3">Leg muscle</tissue>
    </source>
</reference>
<dbReference type="Proteomes" id="UP001159363">
    <property type="component" value="Chromosome 1"/>
</dbReference>
<feature type="signal peptide" evidence="2">
    <location>
        <begin position="1"/>
        <end position="16"/>
    </location>
</feature>
<evidence type="ECO:0000256" key="2">
    <source>
        <dbReference type="SAM" id="SignalP"/>
    </source>
</evidence>
<evidence type="ECO:0000313" key="3">
    <source>
        <dbReference type="EMBL" id="KAJ8898413.1"/>
    </source>
</evidence>
<dbReference type="EMBL" id="JARBHB010000001">
    <property type="protein sequence ID" value="KAJ8898413.1"/>
    <property type="molecule type" value="Genomic_DNA"/>
</dbReference>
<feature type="chain" id="PRO_5045123055" description="Peptidase A2 domain-containing protein" evidence="2">
    <location>
        <begin position="17"/>
        <end position="543"/>
    </location>
</feature>
<dbReference type="InterPro" id="IPR001969">
    <property type="entry name" value="Aspartic_peptidase_AS"/>
</dbReference>
<accession>A0ABQ9INY6</accession>
<keyword evidence="4" id="KW-1185">Reference proteome</keyword>
<gene>
    <name evidence="3" type="ORF">PR048_003773</name>
</gene>
<comment type="caution">
    <text evidence="3">The sequence shown here is derived from an EMBL/GenBank/DDBJ whole genome shotgun (WGS) entry which is preliminary data.</text>
</comment>
<organism evidence="3 4">
    <name type="scientific">Dryococelus australis</name>
    <dbReference type="NCBI Taxonomy" id="614101"/>
    <lineage>
        <taxon>Eukaryota</taxon>
        <taxon>Metazoa</taxon>
        <taxon>Ecdysozoa</taxon>
        <taxon>Arthropoda</taxon>
        <taxon>Hexapoda</taxon>
        <taxon>Insecta</taxon>
        <taxon>Pterygota</taxon>
        <taxon>Neoptera</taxon>
        <taxon>Polyneoptera</taxon>
        <taxon>Phasmatodea</taxon>
        <taxon>Verophasmatodea</taxon>
        <taxon>Anareolatae</taxon>
        <taxon>Phasmatidae</taxon>
        <taxon>Eurycanthinae</taxon>
        <taxon>Dryococelus</taxon>
    </lineage>
</organism>
<evidence type="ECO:0000313" key="4">
    <source>
        <dbReference type="Proteomes" id="UP001159363"/>
    </source>
</evidence>
<protein>
    <recommendedName>
        <fullName evidence="5">Peptidase A2 domain-containing protein</fullName>
    </recommendedName>
</protein>
<evidence type="ECO:0008006" key="5">
    <source>
        <dbReference type="Google" id="ProtNLM"/>
    </source>
</evidence>
<name>A0ABQ9INY6_9NEOP</name>
<feature type="coiled-coil region" evidence="1">
    <location>
        <begin position="25"/>
        <end position="52"/>
    </location>
</feature>
<sequence>MFNYILFLCTALDTMASKLTVEGKELDLQAALNHLASRLEGLKRENSDLKRQVASTPVNLNVDRSDLSVTVPMHVRNFTLLPTVPVFSSKPEANVRVYCIKIEQAADVYNWSESEQLAFVKLRLAGEGLDFVLADSACQEAENYEELKKHLLECFWQETHYSRLKILDNGSVEEFAHRIYKINANTYELVPTMSEMSILVKSKSFGKSVFAVEHNGDKLFFCHKAGHKIKDFRKGAKVYFGCGQLGHVVRVCREKGKQSKASDAHVDKNGKGRPLKLLIDTGAQVSLMWQHVGDLDLHCLQESKFVVSFLSGHKLKNLGGIFVNVLKQYRALVKVAKQSLQLGNKWYSLGECTSKGLLHGIVRPSLSIATEKILPGTGKIVCIMFSLPSVHVENHCTILVEPARKCDHCYVARNVTTVMPHEANLESPVNMSRAEVEIPWGTQIALLELLVKGDDFSCPCDVDECVVSENMNQSGSLRDMKLCGPVVTDDSELDLIGKLSNWSEEDKHLLESLLQEYEHIFRERQNFPVTPLVQHRVYPGDHS</sequence>
<dbReference type="PROSITE" id="PS00141">
    <property type="entry name" value="ASP_PROTEASE"/>
    <property type="match status" value="1"/>
</dbReference>